<comment type="caution">
    <text evidence="11">The sequence shown here is derived from an EMBL/GenBank/DDBJ whole genome shotgun (WGS) entry which is preliminary data.</text>
</comment>
<evidence type="ECO:0000256" key="9">
    <source>
        <dbReference type="SAM" id="MobiDB-lite"/>
    </source>
</evidence>
<feature type="region of interest" description="Disordered" evidence="9">
    <location>
        <begin position="333"/>
        <end position="389"/>
    </location>
</feature>
<feature type="domain" description="tRNA wybutosine-synthesizing protein" evidence="10">
    <location>
        <begin position="210"/>
        <end position="324"/>
    </location>
</feature>
<dbReference type="Pfam" id="PF02676">
    <property type="entry name" value="TYW3"/>
    <property type="match status" value="2"/>
</dbReference>
<dbReference type="GeneID" id="31001198"/>
<evidence type="ECO:0000256" key="5">
    <source>
        <dbReference type="ARBA" id="ARBA00022691"/>
    </source>
</evidence>
<dbReference type="PANTHER" id="PTHR48418:SF1">
    <property type="entry name" value="TRNA WYBUTOSINE-SYNTHESIZING PROTEIN 3"/>
    <property type="match status" value="1"/>
</dbReference>
<gene>
    <name evidence="11" type="ORF">UA08_01443</name>
</gene>
<protein>
    <recommendedName>
        <fullName evidence="2">tRNA(Phe) 7-[(3-amino-3-carboxypropyl)-4-demethylwyosine(37)-N(4)]-methyltransferase</fullName>
        <ecNumber evidence="2">2.1.1.282</ecNumber>
    </recommendedName>
    <alternativeName>
        <fullName evidence="7">tRNA(Phe) 7-((3-amino-3-carboxypropyl)-4-demethylwyosine(37)-N(4))-methyltransferase</fullName>
    </alternativeName>
</protein>
<sequence length="389" mass="42621">MTAPLHSAAAAIPPGFIARKAKILSDLSVPDAEYSDLSPKGSVDEGIRDLIRDINVLDGLVTTSSCAGRASVFVEGSKKTNSKRTTGESSRGSTIVVSSQVSSEVASNTVDQDAVDESRKGDDGRKFALVGGKGEGRWLYVSHDPVNLEASSYHKLFGLVPGDGIPRPNLSQDGGIRLIRFHYDPMVRMDAPKFLHPTKHDRKIDSFLQILHVMTATLHHAHPVLAAASSAGFRESGLQSLRCLETSQKNSSEYYSASHSPIVAVRSSGLSLESIIGYCEYSNDNSDPVMRSLVTEEYLQMLVALANERFEVNKERVERFRTKLLDLYAAASTAAPSTTRGRKPPEWEEPQARKERKRIEGLKRQAELARQRSSATEPDDAETDMSIHL</sequence>
<evidence type="ECO:0000256" key="6">
    <source>
        <dbReference type="ARBA" id="ARBA00022694"/>
    </source>
</evidence>
<dbReference type="GO" id="GO:0032259">
    <property type="term" value="P:methylation"/>
    <property type="evidence" value="ECO:0007669"/>
    <property type="project" value="UniProtKB-KW"/>
</dbReference>
<dbReference type="EMBL" id="LFMY01000002">
    <property type="protein sequence ID" value="OKL62796.1"/>
    <property type="molecule type" value="Genomic_DNA"/>
</dbReference>
<evidence type="ECO:0000256" key="3">
    <source>
        <dbReference type="ARBA" id="ARBA00022603"/>
    </source>
</evidence>
<comment type="similarity">
    <text evidence="1">Belongs to the TYW3 family.</text>
</comment>
<dbReference type="InterPro" id="IPR036602">
    <property type="entry name" value="tRNA_yW-synthesising-like_sf"/>
</dbReference>
<dbReference type="InterPro" id="IPR003827">
    <property type="entry name" value="tRNA_yW-synthesising"/>
</dbReference>
<evidence type="ECO:0000256" key="2">
    <source>
        <dbReference type="ARBA" id="ARBA00012750"/>
    </source>
</evidence>
<keyword evidence="5" id="KW-0949">S-adenosyl-L-methionine</keyword>
<evidence type="ECO:0000259" key="10">
    <source>
        <dbReference type="Pfam" id="PF02676"/>
    </source>
</evidence>
<dbReference type="Gene3D" id="3.30.1960.10">
    <property type="entry name" value="tRNA wybutosine-synthesizing-like"/>
    <property type="match status" value="1"/>
</dbReference>
<dbReference type="PANTHER" id="PTHR48418">
    <property type="entry name" value="TRNA WYBUTOSINE-SYNTHESIZING PROTEIN 3"/>
    <property type="match status" value="1"/>
</dbReference>
<accession>A0A1Q5QA39</accession>
<evidence type="ECO:0000313" key="12">
    <source>
        <dbReference type="Proteomes" id="UP000214365"/>
    </source>
</evidence>
<evidence type="ECO:0000256" key="1">
    <source>
        <dbReference type="ARBA" id="ARBA00008569"/>
    </source>
</evidence>
<feature type="compositionally biased region" description="Basic and acidic residues" evidence="9">
    <location>
        <begin position="343"/>
        <end position="370"/>
    </location>
</feature>
<evidence type="ECO:0000256" key="4">
    <source>
        <dbReference type="ARBA" id="ARBA00022679"/>
    </source>
</evidence>
<evidence type="ECO:0000256" key="7">
    <source>
        <dbReference type="ARBA" id="ARBA00030554"/>
    </source>
</evidence>
<dbReference type="AlphaFoldDB" id="A0A1Q5QA39"/>
<comment type="catalytic activity">
    <reaction evidence="8">
        <text>4-demethyl-7-[(3S)-3-amino-3-carboxypropyl]wyosine(37) in tRNA(Phe) + S-adenosyl-L-methionine = 7-[(3S)-3-amino-3-carboxypropyl]wyosine(37) in tRNA(Phe) + S-adenosyl-L-homocysteine + H(+)</text>
        <dbReference type="Rhea" id="RHEA:36635"/>
        <dbReference type="Rhea" id="RHEA-COMP:10378"/>
        <dbReference type="Rhea" id="RHEA-COMP:10379"/>
        <dbReference type="ChEBI" id="CHEBI:15378"/>
        <dbReference type="ChEBI" id="CHEBI:57856"/>
        <dbReference type="ChEBI" id="CHEBI:59789"/>
        <dbReference type="ChEBI" id="CHEBI:73543"/>
        <dbReference type="ChEBI" id="CHEBI:73550"/>
        <dbReference type="EC" id="2.1.1.282"/>
    </reaction>
</comment>
<evidence type="ECO:0000256" key="8">
    <source>
        <dbReference type="ARBA" id="ARBA00049202"/>
    </source>
</evidence>
<dbReference type="RefSeq" id="XP_020122917.1">
    <property type="nucleotide sequence ID" value="XM_020261108.1"/>
</dbReference>
<dbReference type="Proteomes" id="UP000214365">
    <property type="component" value="Unassembled WGS sequence"/>
</dbReference>
<dbReference type="GO" id="GO:0008168">
    <property type="term" value="F:methyltransferase activity"/>
    <property type="evidence" value="ECO:0007669"/>
    <property type="project" value="UniProtKB-KW"/>
</dbReference>
<dbReference type="GO" id="GO:0008033">
    <property type="term" value="P:tRNA processing"/>
    <property type="evidence" value="ECO:0007669"/>
    <property type="project" value="UniProtKB-KW"/>
</dbReference>
<dbReference type="EC" id="2.1.1.282" evidence="2"/>
<proteinExistence type="inferred from homology"/>
<organism evidence="11 12">
    <name type="scientific">Talaromyces atroroseus</name>
    <dbReference type="NCBI Taxonomy" id="1441469"/>
    <lineage>
        <taxon>Eukaryota</taxon>
        <taxon>Fungi</taxon>
        <taxon>Dikarya</taxon>
        <taxon>Ascomycota</taxon>
        <taxon>Pezizomycotina</taxon>
        <taxon>Eurotiomycetes</taxon>
        <taxon>Eurotiomycetidae</taxon>
        <taxon>Eurotiales</taxon>
        <taxon>Trichocomaceae</taxon>
        <taxon>Talaromyces</taxon>
        <taxon>Talaromyces sect. Trachyspermi</taxon>
    </lineage>
</organism>
<dbReference type="SUPFAM" id="SSF111278">
    <property type="entry name" value="SSo0622-like"/>
    <property type="match status" value="1"/>
</dbReference>
<keyword evidence="12" id="KW-1185">Reference proteome</keyword>
<name>A0A1Q5QA39_TALAT</name>
<dbReference type="OrthoDB" id="263283at2759"/>
<keyword evidence="4" id="KW-0808">Transferase</keyword>
<keyword evidence="3" id="KW-0489">Methyltransferase</keyword>
<reference evidence="11 12" key="1">
    <citation type="submission" date="2015-06" db="EMBL/GenBank/DDBJ databases">
        <title>Talaromyces atroroseus IBT 11181 draft genome.</title>
        <authorList>
            <person name="Rasmussen K.B."/>
            <person name="Rasmussen S."/>
            <person name="Petersen B."/>
            <person name="Sicheritz-Ponten T."/>
            <person name="Mortensen U.H."/>
            <person name="Thrane U."/>
        </authorList>
    </citation>
    <scope>NUCLEOTIDE SEQUENCE [LARGE SCALE GENOMIC DNA]</scope>
    <source>
        <strain evidence="11 12">IBT 11181</strain>
    </source>
</reference>
<feature type="domain" description="tRNA wybutosine-synthesizing protein" evidence="10">
    <location>
        <begin position="19"/>
        <end position="187"/>
    </location>
</feature>
<dbReference type="STRING" id="1441469.A0A1Q5QA39"/>
<evidence type="ECO:0000313" key="11">
    <source>
        <dbReference type="EMBL" id="OKL62796.1"/>
    </source>
</evidence>
<keyword evidence="6" id="KW-0819">tRNA processing</keyword>